<feature type="compositionally biased region" description="Polar residues" evidence="10">
    <location>
        <begin position="29"/>
        <end position="45"/>
    </location>
</feature>
<keyword evidence="4 9" id="KW-0698">rRNA processing</keyword>
<reference evidence="11 12" key="1">
    <citation type="submission" date="2014-04" db="EMBL/GenBank/DDBJ databases">
        <authorList>
            <consortium name="DOE Joint Genome Institute"/>
            <person name="Kuo A."/>
            <person name="Kohler A."/>
            <person name="Nagy L.G."/>
            <person name="Floudas D."/>
            <person name="Copeland A."/>
            <person name="Barry K.W."/>
            <person name="Cichocki N."/>
            <person name="Veneault-Fourrey C."/>
            <person name="LaButti K."/>
            <person name="Lindquist E.A."/>
            <person name="Lipzen A."/>
            <person name="Lundell T."/>
            <person name="Morin E."/>
            <person name="Murat C."/>
            <person name="Sun H."/>
            <person name="Tunlid A."/>
            <person name="Henrissat B."/>
            <person name="Grigoriev I.V."/>
            <person name="Hibbett D.S."/>
            <person name="Martin F."/>
            <person name="Nordberg H.P."/>
            <person name="Cantor M.N."/>
            <person name="Hua S.X."/>
        </authorList>
    </citation>
    <scope>NUCLEOTIDE SEQUENCE [LARGE SCALE GENOMIC DNA]</scope>
    <source>
        <strain evidence="11 12">Foug A</strain>
    </source>
</reference>
<feature type="compositionally biased region" description="Basic and acidic residues" evidence="10">
    <location>
        <begin position="309"/>
        <end position="338"/>
    </location>
</feature>
<organism evidence="11 12">
    <name type="scientific">Scleroderma citrinum Foug A</name>
    <dbReference type="NCBI Taxonomy" id="1036808"/>
    <lineage>
        <taxon>Eukaryota</taxon>
        <taxon>Fungi</taxon>
        <taxon>Dikarya</taxon>
        <taxon>Basidiomycota</taxon>
        <taxon>Agaricomycotina</taxon>
        <taxon>Agaricomycetes</taxon>
        <taxon>Agaricomycetidae</taxon>
        <taxon>Boletales</taxon>
        <taxon>Sclerodermatineae</taxon>
        <taxon>Sclerodermataceae</taxon>
        <taxon>Scleroderma</taxon>
    </lineage>
</organism>
<keyword evidence="5" id="KW-0175">Coiled coil</keyword>
<reference evidence="12" key="2">
    <citation type="submission" date="2015-01" db="EMBL/GenBank/DDBJ databases">
        <title>Evolutionary Origins and Diversification of the Mycorrhizal Mutualists.</title>
        <authorList>
            <consortium name="DOE Joint Genome Institute"/>
            <consortium name="Mycorrhizal Genomics Consortium"/>
            <person name="Kohler A."/>
            <person name="Kuo A."/>
            <person name="Nagy L.G."/>
            <person name="Floudas D."/>
            <person name="Copeland A."/>
            <person name="Barry K.W."/>
            <person name="Cichocki N."/>
            <person name="Veneault-Fourrey C."/>
            <person name="LaButti K."/>
            <person name="Lindquist E.A."/>
            <person name="Lipzen A."/>
            <person name="Lundell T."/>
            <person name="Morin E."/>
            <person name="Murat C."/>
            <person name="Riley R."/>
            <person name="Ohm R."/>
            <person name="Sun H."/>
            <person name="Tunlid A."/>
            <person name="Henrissat B."/>
            <person name="Grigoriev I.V."/>
            <person name="Hibbett D.S."/>
            <person name="Martin F."/>
        </authorList>
    </citation>
    <scope>NUCLEOTIDE SEQUENCE [LARGE SCALE GENOMIC DNA]</scope>
    <source>
        <strain evidence="12">Foug A</strain>
    </source>
</reference>
<evidence type="ECO:0000256" key="10">
    <source>
        <dbReference type="SAM" id="MobiDB-lite"/>
    </source>
</evidence>
<feature type="compositionally biased region" description="Basic residues" evidence="10">
    <location>
        <begin position="380"/>
        <end position="393"/>
    </location>
</feature>
<evidence type="ECO:0000256" key="8">
    <source>
        <dbReference type="ARBA" id="ARBA00025053"/>
    </source>
</evidence>
<dbReference type="Proteomes" id="UP000053989">
    <property type="component" value="Unassembled WGS sequence"/>
</dbReference>
<feature type="region of interest" description="Disordered" evidence="10">
    <location>
        <begin position="309"/>
        <end position="344"/>
    </location>
</feature>
<feature type="compositionally biased region" description="Basic residues" evidence="10">
    <location>
        <begin position="1"/>
        <end position="12"/>
    </location>
</feature>
<evidence type="ECO:0000256" key="2">
    <source>
        <dbReference type="ARBA" id="ARBA00009418"/>
    </source>
</evidence>
<dbReference type="InterPro" id="IPR009292">
    <property type="entry name" value="RRP36"/>
</dbReference>
<dbReference type="OrthoDB" id="448446at2759"/>
<evidence type="ECO:0000256" key="9">
    <source>
        <dbReference type="RuleBase" id="RU368027"/>
    </source>
</evidence>
<feature type="region of interest" description="Disordered" evidence="10">
    <location>
        <begin position="366"/>
        <end position="439"/>
    </location>
</feature>
<dbReference type="Pfam" id="PF06102">
    <property type="entry name" value="RRP36"/>
    <property type="match status" value="1"/>
</dbReference>
<dbReference type="GO" id="GO:0030686">
    <property type="term" value="C:90S preribosome"/>
    <property type="evidence" value="ECO:0007669"/>
    <property type="project" value="TreeGrafter"/>
</dbReference>
<name>A0A0C3DL30_9AGAM</name>
<evidence type="ECO:0000313" key="12">
    <source>
        <dbReference type="Proteomes" id="UP000053989"/>
    </source>
</evidence>
<accession>A0A0C3DL30</accession>
<feature type="region of interest" description="Disordered" evidence="10">
    <location>
        <begin position="1"/>
        <end position="252"/>
    </location>
</feature>
<evidence type="ECO:0000256" key="7">
    <source>
        <dbReference type="ARBA" id="ARBA00023274"/>
    </source>
</evidence>
<dbReference type="GO" id="GO:0005730">
    <property type="term" value="C:nucleolus"/>
    <property type="evidence" value="ECO:0007669"/>
    <property type="project" value="UniProtKB-SubCell"/>
</dbReference>
<proteinExistence type="inferred from homology"/>
<comment type="subcellular location">
    <subcellularLocation>
        <location evidence="1 9">Nucleus</location>
        <location evidence="1 9">Nucleolus</location>
    </subcellularLocation>
</comment>
<dbReference type="InParanoid" id="A0A0C3DL30"/>
<evidence type="ECO:0000256" key="5">
    <source>
        <dbReference type="ARBA" id="ARBA00023054"/>
    </source>
</evidence>
<dbReference type="GO" id="GO:0000462">
    <property type="term" value="P:maturation of SSU-rRNA from tricistronic rRNA transcript (SSU-rRNA, 5.8S rRNA, LSU-rRNA)"/>
    <property type="evidence" value="ECO:0007669"/>
    <property type="project" value="TreeGrafter"/>
</dbReference>
<dbReference type="EMBL" id="KN822110">
    <property type="protein sequence ID" value="KIM56776.1"/>
    <property type="molecule type" value="Genomic_DNA"/>
</dbReference>
<dbReference type="AlphaFoldDB" id="A0A0C3DL30"/>
<feature type="compositionally biased region" description="Low complexity" evidence="10">
    <location>
        <begin position="152"/>
        <end position="176"/>
    </location>
</feature>
<evidence type="ECO:0000256" key="4">
    <source>
        <dbReference type="ARBA" id="ARBA00022552"/>
    </source>
</evidence>
<evidence type="ECO:0000256" key="6">
    <source>
        <dbReference type="ARBA" id="ARBA00023242"/>
    </source>
</evidence>
<comment type="similarity">
    <text evidence="2 9">Belongs to the RRP36 family.</text>
</comment>
<keyword evidence="12" id="KW-1185">Reference proteome</keyword>
<feature type="compositionally biased region" description="Basic residues" evidence="10">
    <location>
        <begin position="201"/>
        <end position="214"/>
    </location>
</feature>
<dbReference type="PANTHER" id="PTHR21738:SF0">
    <property type="entry name" value="RIBOSOMAL RNA PROCESSING PROTEIN 36 HOMOLOG"/>
    <property type="match status" value="1"/>
</dbReference>
<comment type="subunit">
    <text evidence="9">Associates with 90S and pre-40S pre-ribosomal particles.</text>
</comment>
<feature type="compositionally biased region" description="Acidic residues" evidence="10">
    <location>
        <begin position="64"/>
        <end position="73"/>
    </location>
</feature>
<evidence type="ECO:0000256" key="1">
    <source>
        <dbReference type="ARBA" id="ARBA00004604"/>
    </source>
</evidence>
<gene>
    <name evidence="11" type="ORF">SCLCIDRAFT_1220042</name>
</gene>
<protein>
    <recommendedName>
        <fullName evidence="9">rRNA biogenesis protein RRP36</fullName>
    </recommendedName>
</protein>
<sequence length="439" mass="48168">MPRRVRPANRPRPKFDVSASTASCPALSSHPNTSYRNLHHVNQTRPKAVDFLSDTEDVGGSGSDDGDGNESDDMIGGPSQADSDDDGEDGESGRSEGEDDADADAPRISQWVDDETLGEGPVEEDSEGSDEDGEDVQVRSLKNNLSTLPLGALRKAQRSLAQAQALSDSDTFVSESESSDGDNNEDHREAPPMSLANDKGKGKHKELPKRPHKHAPTEISSKRPVTRRRTVVEDTTPKPRDPRFTHASGQLAPDKFRTQYTFLSDLHTGELAKLREDYKRARKLLANSPRELRAAREEEVRRLERAVKRAESSVNRDKREKVEAEALSRAKQAESERRKLGKGAWFMKESEKKDLLNKARFDAIAASGGKQAVKKAIEKKQKKISQKEKRSRPFARGSAFSQGADSGGGAGASSKQDGRKRRAGPGDSTNRGAKRRKVA</sequence>
<comment type="function">
    <text evidence="8 9">Component of the 90S pre-ribosome involved in the maturation of rRNAs. Required for early cleavages of the pre-RNAs in the 40S ribosomal subunit maturation pathway.</text>
</comment>
<keyword evidence="3 9" id="KW-0690">Ribosome biogenesis</keyword>
<evidence type="ECO:0000256" key="3">
    <source>
        <dbReference type="ARBA" id="ARBA00022517"/>
    </source>
</evidence>
<evidence type="ECO:0000313" key="11">
    <source>
        <dbReference type="EMBL" id="KIM56776.1"/>
    </source>
</evidence>
<feature type="compositionally biased region" description="Acidic residues" evidence="10">
    <location>
        <begin position="112"/>
        <end position="135"/>
    </location>
</feature>
<dbReference type="HOGENOM" id="CLU_048802_1_0_1"/>
<dbReference type="PANTHER" id="PTHR21738">
    <property type="entry name" value="RIBOSOMAL RNA PROCESSING PROTEIN 36 HOMOLOG"/>
    <property type="match status" value="1"/>
</dbReference>
<feature type="compositionally biased region" description="Basic and acidic residues" evidence="10">
    <location>
        <begin position="230"/>
        <end position="244"/>
    </location>
</feature>
<dbReference type="STRING" id="1036808.A0A0C3DL30"/>
<keyword evidence="7 9" id="KW-0687">Ribonucleoprotein</keyword>
<keyword evidence="6 9" id="KW-0539">Nucleus</keyword>